<comment type="caution">
    <text evidence="2">The sequence shown here is derived from an EMBL/GenBank/DDBJ whole genome shotgun (WGS) entry which is preliminary data.</text>
</comment>
<name>A0AAN7CRH4_9PEZI</name>
<dbReference type="AlphaFoldDB" id="A0AAN7CRH4"/>
<protein>
    <submittedName>
        <fullName evidence="2">Uncharacterized protein</fullName>
    </submittedName>
</protein>
<reference evidence="2" key="2">
    <citation type="submission" date="2023-05" db="EMBL/GenBank/DDBJ databases">
        <authorList>
            <consortium name="Lawrence Berkeley National Laboratory"/>
            <person name="Steindorff A."/>
            <person name="Hensen N."/>
            <person name="Bonometti L."/>
            <person name="Westerberg I."/>
            <person name="Brannstrom I.O."/>
            <person name="Guillou S."/>
            <person name="Cros-Aarteil S."/>
            <person name="Calhoun S."/>
            <person name="Haridas S."/>
            <person name="Kuo A."/>
            <person name="Mondo S."/>
            <person name="Pangilinan J."/>
            <person name="Riley R."/>
            <person name="Labutti K."/>
            <person name="Andreopoulos B."/>
            <person name="Lipzen A."/>
            <person name="Chen C."/>
            <person name="Yanf M."/>
            <person name="Daum C."/>
            <person name="Ng V."/>
            <person name="Clum A."/>
            <person name="Ohm R."/>
            <person name="Martin F."/>
            <person name="Silar P."/>
            <person name="Natvig D."/>
            <person name="Lalanne C."/>
            <person name="Gautier V."/>
            <person name="Ament-Velasquez S.L."/>
            <person name="Kruys A."/>
            <person name="Hutchinson M.I."/>
            <person name="Powell A.J."/>
            <person name="Barry K."/>
            <person name="Miller A.N."/>
            <person name="Grigoriev I.V."/>
            <person name="Debuchy R."/>
            <person name="Gladieux P."/>
            <person name="Thoren M.H."/>
            <person name="Johannesson H."/>
        </authorList>
    </citation>
    <scope>NUCLEOTIDE SEQUENCE</scope>
    <source>
        <strain evidence="2">CBS 359.72</strain>
    </source>
</reference>
<proteinExistence type="predicted"/>
<evidence type="ECO:0000313" key="3">
    <source>
        <dbReference type="Proteomes" id="UP001303647"/>
    </source>
</evidence>
<dbReference type="SUPFAM" id="SSF82171">
    <property type="entry name" value="DPP6 N-terminal domain-like"/>
    <property type="match status" value="1"/>
</dbReference>
<feature type="region of interest" description="Disordered" evidence="1">
    <location>
        <begin position="104"/>
        <end position="125"/>
    </location>
</feature>
<keyword evidence="3" id="KW-1185">Reference proteome</keyword>
<sequence length="191" mass="20276">MFAPRWELGTLSRMERLRGYEQVAWPCKLRFPPASPTCLVSHGTTTAAPPRLVLVWDLSSNRTRIFTTPRAQAAVSPDCRRLAYCNAAADRFVIVDISSPFPDPSSPAHGGDIGGAGGGFSRKAGSPAAAAKEKWRWPDAARHSGFVSFGQFDSLSGVRVFEFSADGKMLVVGDGSGGVGVLPRRGGQAGV</sequence>
<reference evidence="2" key="1">
    <citation type="journal article" date="2023" name="Mol. Phylogenet. Evol.">
        <title>Genome-scale phylogeny and comparative genomics of the fungal order Sordariales.</title>
        <authorList>
            <person name="Hensen N."/>
            <person name="Bonometti L."/>
            <person name="Westerberg I."/>
            <person name="Brannstrom I.O."/>
            <person name="Guillou S."/>
            <person name="Cros-Aarteil S."/>
            <person name="Calhoun S."/>
            <person name="Haridas S."/>
            <person name="Kuo A."/>
            <person name="Mondo S."/>
            <person name="Pangilinan J."/>
            <person name="Riley R."/>
            <person name="LaButti K."/>
            <person name="Andreopoulos B."/>
            <person name="Lipzen A."/>
            <person name="Chen C."/>
            <person name="Yan M."/>
            <person name="Daum C."/>
            <person name="Ng V."/>
            <person name="Clum A."/>
            <person name="Steindorff A."/>
            <person name="Ohm R.A."/>
            <person name="Martin F."/>
            <person name="Silar P."/>
            <person name="Natvig D.O."/>
            <person name="Lalanne C."/>
            <person name="Gautier V."/>
            <person name="Ament-Velasquez S.L."/>
            <person name="Kruys A."/>
            <person name="Hutchinson M.I."/>
            <person name="Powell A.J."/>
            <person name="Barry K."/>
            <person name="Miller A.N."/>
            <person name="Grigoriev I.V."/>
            <person name="Debuchy R."/>
            <person name="Gladieux P."/>
            <person name="Hiltunen Thoren M."/>
            <person name="Johannesson H."/>
        </authorList>
    </citation>
    <scope>NUCLEOTIDE SEQUENCE</scope>
    <source>
        <strain evidence="2">CBS 359.72</strain>
    </source>
</reference>
<accession>A0AAN7CRH4</accession>
<evidence type="ECO:0000313" key="2">
    <source>
        <dbReference type="EMBL" id="KAK4246595.1"/>
    </source>
</evidence>
<dbReference type="Proteomes" id="UP001303647">
    <property type="component" value="Unassembled WGS sequence"/>
</dbReference>
<gene>
    <name evidence="2" type="ORF">C7999DRAFT_33027</name>
</gene>
<dbReference type="EMBL" id="MU857671">
    <property type="protein sequence ID" value="KAK4246595.1"/>
    <property type="molecule type" value="Genomic_DNA"/>
</dbReference>
<feature type="compositionally biased region" description="Gly residues" evidence="1">
    <location>
        <begin position="111"/>
        <end position="120"/>
    </location>
</feature>
<organism evidence="2 3">
    <name type="scientific">Corynascus novoguineensis</name>
    <dbReference type="NCBI Taxonomy" id="1126955"/>
    <lineage>
        <taxon>Eukaryota</taxon>
        <taxon>Fungi</taxon>
        <taxon>Dikarya</taxon>
        <taxon>Ascomycota</taxon>
        <taxon>Pezizomycotina</taxon>
        <taxon>Sordariomycetes</taxon>
        <taxon>Sordariomycetidae</taxon>
        <taxon>Sordariales</taxon>
        <taxon>Chaetomiaceae</taxon>
        <taxon>Corynascus</taxon>
    </lineage>
</organism>
<evidence type="ECO:0000256" key="1">
    <source>
        <dbReference type="SAM" id="MobiDB-lite"/>
    </source>
</evidence>